<dbReference type="AlphaFoldDB" id="A0A9Q8PD01"/>
<dbReference type="EMBL" id="CP090169">
    <property type="protein sequence ID" value="UJO20208.1"/>
    <property type="molecule type" value="Genomic_DNA"/>
</dbReference>
<keyword evidence="3" id="KW-1185">Reference proteome</keyword>
<reference evidence="2" key="2">
    <citation type="journal article" date="2022" name="Microb. Genom.">
        <title>A chromosome-scale genome assembly of the tomato pathogen Cladosporium fulvum reveals a compartmentalized genome architecture and the presence of a dispensable chromosome.</title>
        <authorList>
            <person name="Zaccaron A.Z."/>
            <person name="Chen L.H."/>
            <person name="Samaras A."/>
            <person name="Stergiopoulos I."/>
        </authorList>
    </citation>
    <scope>NUCLEOTIDE SEQUENCE</scope>
    <source>
        <strain evidence="2">Race5_Kim</strain>
    </source>
</reference>
<sequence>MLILDSSTSSLQQTPDILPIPRVETMSQRKLTTTGPLELAPAKWLPPRPKPDTPDLFTALPPELRNYIHELVLPAGQYYWMHGGFSTQSNDEEPSMLRTSKQIRAEASAMYYASNEFRFNMLLGGERFARYVTGRSEHKSKG</sequence>
<gene>
    <name evidence="2" type="ORF">CLAFUR5_10567</name>
</gene>
<dbReference type="PANTHER" id="PTHR42085">
    <property type="entry name" value="F-BOX DOMAIN-CONTAINING PROTEIN"/>
    <property type="match status" value="1"/>
</dbReference>
<dbReference type="KEGG" id="ffu:CLAFUR5_10567"/>
<evidence type="ECO:0000313" key="3">
    <source>
        <dbReference type="Proteomes" id="UP000756132"/>
    </source>
</evidence>
<name>A0A9Q8PD01_PASFU</name>
<dbReference type="PANTHER" id="PTHR42085:SF1">
    <property type="entry name" value="F-BOX DOMAIN-CONTAINING PROTEIN"/>
    <property type="match status" value="1"/>
</dbReference>
<dbReference type="Proteomes" id="UP000756132">
    <property type="component" value="Chromosome 7"/>
</dbReference>
<feature type="domain" description="2EXR" evidence="1">
    <location>
        <begin position="56"/>
        <end position="113"/>
    </location>
</feature>
<dbReference type="Pfam" id="PF20150">
    <property type="entry name" value="2EXR"/>
    <property type="match status" value="1"/>
</dbReference>
<evidence type="ECO:0000259" key="1">
    <source>
        <dbReference type="Pfam" id="PF20150"/>
    </source>
</evidence>
<proteinExistence type="predicted"/>
<evidence type="ECO:0000313" key="2">
    <source>
        <dbReference type="EMBL" id="UJO20208.1"/>
    </source>
</evidence>
<dbReference type="GeneID" id="71990445"/>
<dbReference type="InterPro" id="IPR045518">
    <property type="entry name" value="2EXR"/>
</dbReference>
<organism evidence="2 3">
    <name type="scientific">Passalora fulva</name>
    <name type="common">Tomato leaf mold</name>
    <name type="synonym">Cladosporium fulvum</name>
    <dbReference type="NCBI Taxonomy" id="5499"/>
    <lineage>
        <taxon>Eukaryota</taxon>
        <taxon>Fungi</taxon>
        <taxon>Dikarya</taxon>
        <taxon>Ascomycota</taxon>
        <taxon>Pezizomycotina</taxon>
        <taxon>Dothideomycetes</taxon>
        <taxon>Dothideomycetidae</taxon>
        <taxon>Mycosphaerellales</taxon>
        <taxon>Mycosphaerellaceae</taxon>
        <taxon>Fulvia</taxon>
    </lineage>
</organism>
<dbReference type="RefSeq" id="XP_047764574.1">
    <property type="nucleotide sequence ID" value="XM_047909715.1"/>
</dbReference>
<dbReference type="OrthoDB" id="3861719at2759"/>
<accession>A0A9Q8PD01</accession>
<dbReference type="InterPro" id="IPR038883">
    <property type="entry name" value="AN11006-like"/>
</dbReference>
<reference evidence="2" key="1">
    <citation type="submission" date="2021-12" db="EMBL/GenBank/DDBJ databases">
        <authorList>
            <person name="Zaccaron A."/>
            <person name="Stergiopoulos I."/>
        </authorList>
    </citation>
    <scope>NUCLEOTIDE SEQUENCE</scope>
    <source>
        <strain evidence="2">Race5_Kim</strain>
    </source>
</reference>
<protein>
    <recommendedName>
        <fullName evidence="1">2EXR domain-containing protein</fullName>
    </recommendedName>
</protein>